<feature type="compositionally biased region" description="Basic residues" evidence="1">
    <location>
        <begin position="114"/>
        <end position="123"/>
    </location>
</feature>
<feature type="transmembrane region" description="Helical" evidence="2">
    <location>
        <begin position="65"/>
        <end position="83"/>
    </location>
</feature>
<accession>A0A543CG20</accession>
<protein>
    <submittedName>
        <fullName evidence="3">Uncharacterized protein</fullName>
    </submittedName>
</protein>
<keyword evidence="2" id="KW-1133">Transmembrane helix</keyword>
<evidence type="ECO:0000256" key="2">
    <source>
        <dbReference type="SAM" id="Phobius"/>
    </source>
</evidence>
<dbReference type="Proteomes" id="UP000316096">
    <property type="component" value="Unassembled WGS sequence"/>
</dbReference>
<proteinExistence type="predicted"/>
<keyword evidence="2" id="KW-0812">Transmembrane</keyword>
<sequence>MTARRFTLARFHAAVTLDGVAGHEFRLAIASFRRTVDVMRWLWSLGGVLIAAIVIGWLANPAAGWFAGVFGLVAVLFAWRAGVAGDTARSWARDLYGSGDREGTDYASLMGRQLGRRSRRRRR</sequence>
<reference evidence="3 4" key="1">
    <citation type="submission" date="2019-06" db="EMBL/GenBank/DDBJ databases">
        <title>Sequencing the genomes of 1000 actinobacteria strains.</title>
        <authorList>
            <person name="Klenk H.-P."/>
        </authorList>
    </citation>
    <scope>NUCLEOTIDE SEQUENCE [LARGE SCALE GENOMIC DNA]</scope>
    <source>
        <strain evidence="3 4">DSM 102200</strain>
    </source>
</reference>
<comment type="caution">
    <text evidence="3">The sequence shown here is derived from an EMBL/GenBank/DDBJ whole genome shotgun (WGS) entry which is preliminary data.</text>
</comment>
<keyword evidence="2" id="KW-0472">Membrane</keyword>
<feature type="region of interest" description="Disordered" evidence="1">
    <location>
        <begin position="96"/>
        <end position="123"/>
    </location>
</feature>
<name>A0A543CG20_9ACTN</name>
<dbReference type="AlphaFoldDB" id="A0A543CG20"/>
<organism evidence="3 4">
    <name type="scientific">Actinoallomurus bryophytorum</name>
    <dbReference type="NCBI Taxonomy" id="1490222"/>
    <lineage>
        <taxon>Bacteria</taxon>
        <taxon>Bacillati</taxon>
        <taxon>Actinomycetota</taxon>
        <taxon>Actinomycetes</taxon>
        <taxon>Streptosporangiales</taxon>
        <taxon>Thermomonosporaceae</taxon>
        <taxon>Actinoallomurus</taxon>
    </lineage>
</organism>
<feature type="transmembrane region" description="Helical" evidence="2">
    <location>
        <begin position="41"/>
        <end position="59"/>
    </location>
</feature>
<dbReference type="RefSeq" id="WP_185792635.1">
    <property type="nucleotide sequence ID" value="NZ_VFOZ01000001.1"/>
</dbReference>
<evidence type="ECO:0000313" key="3">
    <source>
        <dbReference type="EMBL" id="TQL96066.1"/>
    </source>
</evidence>
<gene>
    <name evidence="3" type="ORF">FB559_1585</name>
</gene>
<dbReference type="EMBL" id="VFOZ01000001">
    <property type="protein sequence ID" value="TQL96066.1"/>
    <property type="molecule type" value="Genomic_DNA"/>
</dbReference>
<evidence type="ECO:0000256" key="1">
    <source>
        <dbReference type="SAM" id="MobiDB-lite"/>
    </source>
</evidence>
<keyword evidence="4" id="KW-1185">Reference proteome</keyword>
<evidence type="ECO:0000313" key="4">
    <source>
        <dbReference type="Proteomes" id="UP000316096"/>
    </source>
</evidence>